<dbReference type="SMART" id="SM00408">
    <property type="entry name" value="IGc2"/>
    <property type="match status" value="2"/>
</dbReference>
<evidence type="ECO:0000259" key="8">
    <source>
        <dbReference type="PROSITE" id="PS50835"/>
    </source>
</evidence>
<sequence>CTMALISYNPITLRCPNAPKKANITWEYLDISWPNAKATGSKLLSGGDLKIRYPTVENTGIYECKVDQKTLAGYEVDFQDANSLHVSHADLGQETLKNVSVRLGEETQAEMFTAWSHWQACDRCGSRGERKKVGFCYQLVRKGSRVVQPPLPCGLMRVKMKDLSVQRGPEIRYELCDVSCTLTPPHRPSRDGEVPILVLATYKIRLHADAIFNCPTASIYSPVYWQRGSTPLTHLDLAQTDTSYSLDKATGGTAFSVRFVTAADAGDYWCYVDSRLTGKFQLQVLDP</sequence>
<dbReference type="eggNOG" id="ENOG502S0YJ">
    <property type="taxonomic scope" value="Eukaryota"/>
</dbReference>
<keyword evidence="4" id="KW-0732">Signal</keyword>
<dbReference type="InterPro" id="IPR007110">
    <property type="entry name" value="Ig-like_dom"/>
</dbReference>
<dbReference type="CDD" id="cd00096">
    <property type="entry name" value="Ig"/>
    <property type="match status" value="1"/>
</dbReference>
<dbReference type="SUPFAM" id="SSF48726">
    <property type="entry name" value="Immunoglobulin"/>
    <property type="match status" value="1"/>
</dbReference>
<evidence type="ECO:0000256" key="5">
    <source>
        <dbReference type="ARBA" id="ARBA00022989"/>
    </source>
</evidence>
<evidence type="ECO:0000256" key="6">
    <source>
        <dbReference type="ARBA" id="ARBA00023136"/>
    </source>
</evidence>
<evidence type="ECO:0000256" key="2">
    <source>
        <dbReference type="ARBA" id="ARBA00008727"/>
    </source>
</evidence>
<proteinExistence type="inferred from homology"/>
<dbReference type="FunCoup" id="H3A3M0">
    <property type="interactions" value="8"/>
</dbReference>
<dbReference type="OMA" id="EACHVQC"/>
<keyword evidence="7" id="KW-0325">Glycoprotein</keyword>
<dbReference type="Proteomes" id="UP000008672">
    <property type="component" value="Unassembled WGS sequence"/>
</dbReference>
<dbReference type="AlphaFoldDB" id="H3A3M0"/>
<dbReference type="InParanoid" id="H3A3M0"/>
<accession>H3A3M0</accession>
<evidence type="ECO:0000256" key="1">
    <source>
        <dbReference type="ARBA" id="ARBA00004479"/>
    </source>
</evidence>
<protein>
    <recommendedName>
        <fullName evidence="8">Ig-like domain-containing protein</fullName>
    </recommendedName>
</protein>
<evidence type="ECO:0000313" key="9">
    <source>
        <dbReference type="Ensembl" id="ENSLACP00000004241.1"/>
    </source>
</evidence>
<dbReference type="GeneTree" id="ENSGT00530000063991"/>
<keyword evidence="10" id="KW-1185">Reference proteome</keyword>
<keyword evidence="5" id="KW-1133">Transmembrane helix</keyword>
<reference evidence="9" key="2">
    <citation type="submission" date="2025-08" db="UniProtKB">
        <authorList>
            <consortium name="Ensembl"/>
        </authorList>
    </citation>
    <scope>IDENTIFICATION</scope>
</reference>
<dbReference type="InterPro" id="IPR039311">
    <property type="entry name" value="FAM187A/B"/>
</dbReference>
<name>H3A3M0_LATCH</name>
<evidence type="ECO:0000313" key="10">
    <source>
        <dbReference type="Proteomes" id="UP000008672"/>
    </source>
</evidence>
<dbReference type="PANTHER" id="PTHR32178">
    <property type="entry name" value="FAM187"/>
    <property type="match status" value="1"/>
</dbReference>
<dbReference type="Ensembl" id="ENSLACT00000004278.1">
    <property type="protein sequence ID" value="ENSLACP00000004241.1"/>
    <property type="gene ID" value="ENSLACG00000003775.1"/>
</dbReference>
<dbReference type="Gene3D" id="2.60.40.10">
    <property type="entry name" value="Immunoglobulins"/>
    <property type="match status" value="1"/>
</dbReference>
<evidence type="ECO:0000256" key="7">
    <source>
        <dbReference type="ARBA" id="ARBA00023180"/>
    </source>
</evidence>
<keyword evidence="6" id="KW-0472">Membrane</keyword>
<evidence type="ECO:0000256" key="4">
    <source>
        <dbReference type="ARBA" id="ARBA00022729"/>
    </source>
</evidence>
<comment type="similarity">
    <text evidence="2">Belongs to the FAM187 family.</text>
</comment>
<feature type="domain" description="Ig-like" evidence="8">
    <location>
        <begin position="1"/>
        <end position="87"/>
    </location>
</feature>
<comment type="subcellular location">
    <subcellularLocation>
        <location evidence="1">Membrane</location>
        <topology evidence="1">Single-pass type I membrane protein</topology>
    </subcellularLocation>
</comment>
<dbReference type="GO" id="GO:0016020">
    <property type="term" value="C:membrane"/>
    <property type="evidence" value="ECO:0007669"/>
    <property type="project" value="UniProtKB-SubCell"/>
</dbReference>
<dbReference type="STRING" id="7897.ENSLACP00000004241"/>
<evidence type="ECO:0000256" key="3">
    <source>
        <dbReference type="ARBA" id="ARBA00022692"/>
    </source>
</evidence>
<dbReference type="PANTHER" id="PTHR32178:SF8">
    <property type="entry name" value="PROTEIN FAM187B"/>
    <property type="match status" value="1"/>
</dbReference>
<dbReference type="InterPro" id="IPR003598">
    <property type="entry name" value="Ig_sub2"/>
</dbReference>
<dbReference type="EMBL" id="AFYH01233577">
    <property type="status" value="NOT_ANNOTATED_CDS"/>
    <property type="molecule type" value="Genomic_DNA"/>
</dbReference>
<dbReference type="PROSITE" id="PS50835">
    <property type="entry name" value="IG_LIKE"/>
    <property type="match status" value="2"/>
</dbReference>
<keyword evidence="3" id="KW-0812">Transmembrane</keyword>
<dbReference type="HOGENOM" id="CLU_054403_0_0_1"/>
<feature type="domain" description="Ig-like" evidence="8">
    <location>
        <begin position="195"/>
        <end position="286"/>
    </location>
</feature>
<organism evidence="9 10">
    <name type="scientific">Latimeria chalumnae</name>
    <name type="common">Coelacanth</name>
    <dbReference type="NCBI Taxonomy" id="7897"/>
    <lineage>
        <taxon>Eukaryota</taxon>
        <taxon>Metazoa</taxon>
        <taxon>Chordata</taxon>
        <taxon>Craniata</taxon>
        <taxon>Vertebrata</taxon>
        <taxon>Euteleostomi</taxon>
        <taxon>Coelacanthiformes</taxon>
        <taxon>Coelacanthidae</taxon>
        <taxon>Latimeria</taxon>
    </lineage>
</organism>
<dbReference type="InterPro" id="IPR036179">
    <property type="entry name" value="Ig-like_dom_sf"/>
</dbReference>
<reference evidence="9" key="3">
    <citation type="submission" date="2025-09" db="UniProtKB">
        <authorList>
            <consortium name="Ensembl"/>
        </authorList>
    </citation>
    <scope>IDENTIFICATION</scope>
</reference>
<dbReference type="InterPro" id="IPR013783">
    <property type="entry name" value="Ig-like_fold"/>
</dbReference>
<reference evidence="10" key="1">
    <citation type="submission" date="2011-08" db="EMBL/GenBank/DDBJ databases">
        <title>The draft genome of Latimeria chalumnae.</title>
        <authorList>
            <person name="Di Palma F."/>
            <person name="Alfoldi J."/>
            <person name="Johnson J."/>
            <person name="Berlin A."/>
            <person name="Gnerre S."/>
            <person name="Jaffe D."/>
            <person name="MacCallum I."/>
            <person name="Young S."/>
            <person name="Walker B.J."/>
            <person name="Lander E."/>
            <person name="Lindblad-Toh K."/>
        </authorList>
    </citation>
    <scope>NUCLEOTIDE SEQUENCE [LARGE SCALE GENOMIC DNA]</scope>
    <source>
        <strain evidence="10">Wild caught</strain>
    </source>
</reference>